<dbReference type="Proteomes" id="UP000283666">
    <property type="component" value="Unassembled WGS sequence"/>
</dbReference>
<comment type="caution">
    <text evidence="1">The sequence shown here is derived from an EMBL/GenBank/DDBJ whole genome shotgun (WGS) entry which is preliminary data.</text>
</comment>
<name>A0A425B285_NEIME</name>
<accession>A0A425B285</accession>
<dbReference type="AlphaFoldDB" id="A0A425B285"/>
<evidence type="ECO:0000313" key="2">
    <source>
        <dbReference type="Proteomes" id="UP000283666"/>
    </source>
</evidence>
<gene>
    <name evidence="1" type="ORF">COH52_07525</name>
</gene>
<organism evidence="1 2">
    <name type="scientific">Neisseria meningitidis</name>
    <dbReference type="NCBI Taxonomy" id="487"/>
    <lineage>
        <taxon>Bacteria</taxon>
        <taxon>Pseudomonadati</taxon>
        <taxon>Pseudomonadota</taxon>
        <taxon>Betaproteobacteria</taxon>
        <taxon>Neisseriales</taxon>
        <taxon>Neisseriaceae</taxon>
        <taxon>Neisseria</taxon>
    </lineage>
</organism>
<protein>
    <submittedName>
        <fullName evidence="1">Uncharacterized protein</fullName>
    </submittedName>
</protein>
<dbReference type="RefSeq" id="WP_148088352.1">
    <property type="nucleotide sequence ID" value="NZ_NWZY01000019.1"/>
</dbReference>
<dbReference type="EMBL" id="NWZY01000019">
    <property type="protein sequence ID" value="RQK77901.1"/>
    <property type="molecule type" value="Genomic_DNA"/>
</dbReference>
<proteinExistence type="predicted"/>
<reference evidence="1 2" key="1">
    <citation type="submission" date="2017-09" db="EMBL/GenBank/DDBJ databases">
        <title>Phenotypic and genotypic characterization of Colombian isolates of Neisseria meningitidis recovered from invasive disease.</title>
        <authorList>
            <person name="Duarte C."/>
            <person name="Gabastou J.M."/>
            <person name="Moreno J."/>
        </authorList>
    </citation>
    <scope>NUCLEOTIDE SEQUENCE [LARGE SCALE GENOMIC DNA]</scope>
    <source>
        <strain evidence="1 2">INS-Nm1012</strain>
    </source>
</reference>
<evidence type="ECO:0000313" key="1">
    <source>
        <dbReference type="EMBL" id="RQK77901.1"/>
    </source>
</evidence>
<sequence>MNIPSWKVCPQTVRFYKTKAQAKAMWGIGKSLARAMDAQRRKKPLAAAPESEEAAAAPRLLDAHQADALLKRQALLAEIRKIKTELNRQNVVFELGLPPVLLYEADAQAARIDDLIRAAQTAARRNGTTPVIEKINPSI</sequence>